<evidence type="ECO:0000313" key="2">
    <source>
        <dbReference type="EMBL" id="MFD0962184.1"/>
    </source>
</evidence>
<feature type="signal peptide" evidence="1">
    <location>
        <begin position="1"/>
        <end position="26"/>
    </location>
</feature>
<proteinExistence type="predicted"/>
<evidence type="ECO:0000256" key="1">
    <source>
        <dbReference type="SAM" id="SignalP"/>
    </source>
</evidence>
<sequence length="299" mass="33827">MAKPWIRLTAAGMLAAMLLLAFQQPASTFGSRSGQDVTSLEERARTWVDRLADSGTAYENWRESSMQITPLGPGTHSWLVVLTKDEETVGYMIIHAVPEGGYELGEYGYGPYHPFHAASLLLIEQYTGQSLPNDIVQPLYIHPFLALWQWKLDKEPLYADPVHGGLLPITKKDVKKATELELDMPIRHGVTNPHASLASQLDLPSFQPYDRMPWLTEAPIPLESDGSSLLQALQNKKLEVRYTAELYSESVQYVWSVIGYDLWEDQVLYIKLYSDQEVELVRIIPFYSLSKIGQFYSSS</sequence>
<accession>A0ABW3HXF9</accession>
<feature type="chain" id="PRO_5045615047" evidence="1">
    <location>
        <begin position="27"/>
        <end position="299"/>
    </location>
</feature>
<reference evidence="3" key="1">
    <citation type="journal article" date="2019" name="Int. J. Syst. Evol. Microbiol.">
        <title>The Global Catalogue of Microorganisms (GCM) 10K type strain sequencing project: providing services to taxonomists for standard genome sequencing and annotation.</title>
        <authorList>
            <consortium name="The Broad Institute Genomics Platform"/>
            <consortium name="The Broad Institute Genome Sequencing Center for Infectious Disease"/>
            <person name="Wu L."/>
            <person name="Ma J."/>
        </authorList>
    </citation>
    <scope>NUCLEOTIDE SEQUENCE [LARGE SCALE GENOMIC DNA]</scope>
    <source>
        <strain evidence="3">CCUG 59129</strain>
    </source>
</reference>
<keyword evidence="3" id="KW-1185">Reference proteome</keyword>
<organism evidence="2 3">
    <name type="scientific">Paenibacillus chungangensis</name>
    <dbReference type="NCBI Taxonomy" id="696535"/>
    <lineage>
        <taxon>Bacteria</taxon>
        <taxon>Bacillati</taxon>
        <taxon>Bacillota</taxon>
        <taxon>Bacilli</taxon>
        <taxon>Bacillales</taxon>
        <taxon>Paenibacillaceae</taxon>
        <taxon>Paenibacillus</taxon>
    </lineage>
</organism>
<gene>
    <name evidence="2" type="ORF">ACFQ2I_22845</name>
</gene>
<keyword evidence="1" id="KW-0732">Signal</keyword>
<evidence type="ECO:0000313" key="3">
    <source>
        <dbReference type="Proteomes" id="UP001596989"/>
    </source>
</evidence>
<protein>
    <submittedName>
        <fullName evidence="2">Uncharacterized protein</fullName>
    </submittedName>
</protein>
<name>A0ABW3HXF9_9BACL</name>
<dbReference type="EMBL" id="JBHTJZ010000072">
    <property type="protein sequence ID" value="MFD0962184.1"/>
    <property type="molecule type" value="Genomic_DNA"/>
</dbReference>
<comment type="caution">
    <text evidence="2">The sequence shown here is derived from an EMBL/GenBank/DDBJ whole genome shotgun (WGS) entry which is preliminary data.</text>
</comment>
<dbReference type="Proteomes" id="UP001596989">
    <property type="component" value="Unassembled WGS sequence"/>
</dbReference>
<dbReference type="RefSeq" id="WP_377568508.1">
    <property type="nucleotide sequence ID" value="NZ_JBHTJZ010000072.1"/>
</dbReference>